<gene>
    <name evidence="1" type="ORF">AB447_219635</name>
</gene>
<name>A0A0T6BNK1_9BACI</name>
<dbReference type="Proteomes" id="UP000036168">
    <property type="component" value="Unassembled WGS sequence"/>
</dbReference>
<dbReference type="EMBL" id="LECW02000022">
    <property type="protein sequence ID" value="KRT93165.1"/>
    <property type="molecule type" value="Genomic_DNA"/>
</dbReference>
<accession>A0A0T6BNK1</accession>
<organism evidence="1 2">
    <name type="scientific">Bacillus glycinifermentans</name>
    <dbReference type="NCBI Taxonomy" id="1664069"/>
    <lineage>
        <taxon>Bacteria</taxon>
        <taxon>Bacillati</taxon>
        <taxon>Bacillota</taxon>
        <taxon>Bacilli</taxon>
        <taxon>Bacillales</taxon>
        <taxon>Bacillaceae</taxon>
        <taxon>Bacillus</taxon>
    </lineage>
</organism>
<evidence type="ECO:0000313" key="1">
    <source>
        <dbReference type="EMBL" id="KRT93165.1"/>
    </source>
</evidence>
<proteinExistence type="predicted"/>
<sequence>MAFLLFSFLFRNVCSVFIVHESPFFFQEREKKTKMRRLFQTNKESAAGRFFKNLRSPII</sequence>
<reference evidence="1 2" key="1">
    <citation type="journal article" date="2015" name="Int. J. Syst. Evol. Microbiol.">
        <title>Bacillus glycinifermentans sp. nov., isolated from fermented soybean paste.</title>
        <authorList>
            <person name="Kim S.J."/>
            <person name="Dunlap C.A."/>
            <person name="Kwon S.W."/>
            <person name="Rooney A.P."/>
        </authorList>
    </citation>
    <scope>NUCLEOTIDE SEQUENCE [LARGE SCALE GENOMIC DNA]</scope>
    <source>
        <strain evidence="1 2">GO-13</strain>
    </source>
</reference>
<comment type="caution">
    <text evidence="1">The sequence shown here is derived from an EMBL/GenBank/DDBJ whole genome shotgun (WGS) entry which is preliminary data.</text>
</comment>
<dbReference type="AlphaFoldDB" id="A0A0T6BNK1"/>
<evidence type="ECO:0000313" key="2">
    <source>
        <dbReference type="Proteomes" id="UP000036168"/>
    </source>
</evidence>
<protein>
    <submittedName>
        <fullName evidence="1">Uncharacterized protein</fullName>
    </submittedName>
</protein>